<dbReference type="PANTHER" id="PTHR31900:SF34">
    <property type="entry name" value="EMB|CAB62440.1-RELATED"/>
    <property type="match status" value="1"/>
</dbReference>
<dbReference type="AlphaFoldDB" id="A0AA41VJ52"/>
<evidence type="ECO:0000313" key="2">
    <source>
        <dbReference type="EMBL" id="MCL7042213.1"/>
    </source>
</evidence>
<keyword evidence="3" id="KW-1185">Reference proteome</keyword>
<dbReference type="InterPro" id="IPR006566">
    <property type="entry name" value="FBD"/>
</dbReference>
<dbReference type="SMART" id="SM00579">
    <property type="entry name" value="FBD"/>
    <property type="match status" value="1"/>
</dbReference>
<sequence length="247" mass="27881">MMEQKVLHISVASLKRLSITNSKIYSCKPKIYSCKLNISSPNLQSLTYNGMPQDVHTDHTFSSIVDADIDITFQDLRYTEKGKERQCGLKNLLGGISDVKILHVSGSTLLTLYYEDIFTQMPTFHDLRQLVVSSELRLSMYVGLLRLLSILPNVESVVITQASPSENYFSGFGLPECSLLQLKVVEIREIDWKDLGMIDNILKISPALQTMTIAFLSSLSQCRRDRVKEKILRLPKGSPCCLISFLE</sequence>
<name>A0AA41VJ52_PAPNU</name>
<dbReference type="PANTHER" id="PTHR31900">
    <property type="entry name" value="F-BOX/RNI SUPERFAMILY PROTEIN-RELATED"/>
    <property type="match status" value="1"/>
</dbReference>
<dbReference type="Proteomes" id="UP001177140">
    <property type="component" value="Unassembled WGS sequence"/>
</dbReference>
<evidence type="ECO:0000259" key="1">
    <source>
        <dbReference type="SMART" id="SM00579"/>
    </source>
</evidence>
<feature type="domain" description="FBD" evidence="1">
    <location>
        <begin position="176"/>
        <end position="246"/>
    </location>
</feature>
<evidence type="ECO:0000313" key="3">
    <source>
        <dbReference type="Proteomes" id="UP001177140"/>
    </source>
</evidence>
<protein>
    <recommendedName>
        <fullName evidence="1">FBD domain-containing protein</fullName>
    </recommendedName>
</protein>
<gene>
    <name evidence="2" type="ORF">MKW94_027150</name>
</gene>
<comment type="caution">
    <text evidence="2">The sequence shown here is derived from an EMBL/GenBank/DDBJ whole genome shotgun (WGS) entry which is preliminary data.</text>
</comment>
<dbReference type="InterPro" id="IPR050232">
    <property type="entry name" value="FBL13/AtMIF1-like"/>
</dbReference>
<organism evidence="2 3">
    <name type="scientific">Papaver nudicaule</name>
    <name type="common">Iceland poppy</name>
    <dbReference type="NCBI Taxonomy" id="74823"/>
    <lineage>
        <taxon>Eukaryota</taxon>
        <taxon>Viridiplantae</taxon>
        <taxon>Streptophyta</taxon>
        <taxon>Embryophyta</taxon>
        <taxon>Tracheophyta</taxon>
        <taxon>Spermatophyta</taxon>
        <taxon>Magnoliopsida</taxon>
        <taxon>Ranunculales</taxon>
        <taxon>Papaveraceae</taxon>
        <taxon>Papaveroideae</taxon>
        <taxon>Papaver</taxon>
    </lineage>
</organism>
<dbReference type="EMBL" id="JAJJMA010232590">
    <property type="protein sequence ID" value="MCL7042213.1"/>
    <property type="molecule type" value="Genomic_DNA"/>
</dbReference>
<proteinExistence type="predicted"/>
<reference evidence="2" key="1">
    <citation type="submission" date="2022-03" db="EMBL/GenBank/DDBJ databases">
        <title>A functionally conserved STORR gene fusion in Papaver species that diverged 16.8 million years ago.</title>
        <authorList>
            <person name="Catania T."/>
        </authorList>
    </citation>
    <scope>NUCLEOTIDE SEQUENCE</scope>
    <source>
        <strain evidence="2">S-191538</strain>
    </source>
</reference>
<accession>A0AA41VJ52</accession>